<keyword evidence="1 4" id="KW-0732">Signal</keyword>
<feature type="region of interest" description="Disordered" evidence="3">
    <location>
        <begin position="230"/>
        <end position="310"/>
    </location>
</feature>
<dbReference type="Pfam" id="PF13385">
    <property type="entry name" value="Laminin_G_3"/>
    <property type="match status" value="1"/>
</dbReference>
<evidence type="ECO:0000313" key="7">
    <source>
        <dbReference type="Proteomes" id="UP001501423"/>
    </source>
</evidence>
<evidence type="ECO:0000256" key="4">
    <source>
        <dbReference type="SAM" id="SignalP"/>
    </source>
</evidence>
<evidence type="ECO:0000256" key="3">
    <source>
        <dbReference type="SAM" id="MobiDB-lite"/>
    </source>
</evidence>
<feature type="domain" description="LamG-like jellyroll fold" evidence="5">
    <location>
        <begin position="1084"/>
        <end position="1245"/>
    </location>
</feature>
<keyword evidence="2" id="KW-1015">Disulfide bond</keyword>
<dbReference type="SUPFAM" id="SSF49899">
    <property type="entry name" value="Concanavalin A-like lectins/glucanases"/>
    <property type="match status" value="2"/>
</dbReference>
<dbReference type="Proteomes" id="UP001501423">
    <property type="component" value="Unassembled WGS sequence"/>
</dbReference>
<name>A0ABP6JDX0_9ACTN</name>
<protein>
    <submittedName>
        <fullName evidence="6">LamG domain-containing protein</fullName>
    </submittedName>
</protein>
<feature type="domain" description="LamG-like jellyroll fold" evidence="5">
    <location>
        <begin position="863"/>
        <end position="1005"/>
    </location>
</feature>
<feature type="compositionally biased region" description="Polar residues" evidence="3">
    <location>
        <begin position="278"/>
        <end position="288"/>
    </location>
</feature>
<keyword evidence="7" id="KW-1185">Reference proteome</keyword>
<evidence type="ECO:0000256" key="1">
    <source>
        <dbReference type="ARBA" id="ARBA00022729"/>
    </source>
</evidence>
<dbReference type="PANTHER" id="PTHR46943">
    <property type="entry name" value="PENTRAXIN-RELATED PROTEIN PTX3"/>
    <property type="match status" value="1"/>
</dbReference>
<gene>
    <name evidence="6" type="ORF">GCM10010478_33720</name>
</gene>
<dbReference type="SMART" id="SM00560">
    <property type="entry name" value="LamGL"/>
    <property type="match status" value="2"/>
</dbReference>
<reference evidence="7" key="1">
    <citation type="journal article" date="2019" name="Int. J. Syst. Evol. Microbiol.">
        <title>The Global Catalogue of Microorganisms (GCM) 10K type strain sequencing project: providing services to taxonomists for standard genome sequencing and annotation.</title>
        <authorList>
            <consortium name="The Broad Institute Genomics Platform"/>
            <consortium name="The Broad Institute Genome Sequencing Center for Infectious Disease"/>
            <person name="Wu L."/>
            <person name="Ma J."/>
        </authorList>
    </citation>
    <scope>NUCLEOTIDE SEQUENCE [LARGE SCALE GENOMIC DNA]</scope>
    <source>
        <strain evidence="7">JCM 9650</strain>
    </source>
</reference>
<feature type="signal peptide" evidence="4">
    <location>
        <begin position="1"/>
        <end position="23"/>
    </location>
</feature>
<feature type="region of interest" description="Disordered" evidence="3">
    <location>
        <begin position="550"/>
        <end position="571"/>
    </location>
</feature>
<evidence type="ECO:0000313" key="6">
    <source>
        <dbReference type="EMBL" id="GAA2930076.1"/>
    </source>
</evidence>
<dbReference type="EMBL" id="BAAAVA010000037">
    <property type="protein sequence ID" value="GAA2930076.1"/>
    <property type="molecule type" value="Genomic_DNA"/>
</dbReference>
<feature type="compositionally biased region" description="Polar residues" evidence="3">
    <location>
        <begin position="560"/>
        <end position="571"/>
    </location>
</feature>
<proteinExistence type="predicted"/>
<dbReference type="Gene3D" id="2.60.120.200">
    <property type="match status" value="2"/>
</dbReference>
<organism evidence="6 7">
    <name type="scientific">Streptomyces erythrogriseus</name>
    <dbReference type="NCBI Taxonomy" id="284027"/>
    <lineage>
        <taxon>Bacteria</taxon>
        <taxon>Bacillati</taxon>
        <taxon>Actinomycetota</taxon>
        <taxon>Actinomycetes</taxon>
        <taxon>Kitasatosporales</taxon>
        <taxon>Streptomycetaceae</taxon>
        <taxon>Streptomyces</taxon>
        <taxon>Streptomyces griseoincarnatus group</taxon>
    </lineage>
</organism>
<feature type="chain" id="PRO_5047086772" evidence="4">
    <location>
        <begin position="24"/>
        <end position="1254"/>
    </location>
</feature>
<evidence type="ECO:0000256" key="2">
    <source>
        <dbReference type="ARBA" id="ARBA00023157"/>
    </source>
</evidence>
<dbReference type="PANTHER" id="PTHR46943:SF1">
    <property type="entry name" value="PENTRAXIN-RELATED PROTEIN PTX3"/>
    <property type="match status" value="1"/>
</dbReference>
<dbReference type="InterPro" id="IPR006558">
    <property type="entry name" value="LamG-like"/>
</dbReference>
<comment type="caution">
    <text evidence="6">The sequence shown here is derived from an EMBL/GenBank/DDBJ whole genome shotgun (WGS) entry which is preliminary data.</text>
</comment>
<evidence type="ECO:0000259" key="5">
    <source>
        <dbReference type="SMART" id="SM00560"/>
    </source>
</evidence>
<sequence length="1254" mass="131741">MAVATATAVLAALPAVGALPAAAAEQSPRLSEGARALAAAKESGKRVEVTGERTERTTVHANPDGLTFTLEESAVPVRVAGPDGGWRTPDATLERRADGTVGPRASAAEMAFSGGGDKAPLVSIADKGRMLALDWPGRLPEPRLEGASALYRDVLPDVDLRVTATVEGFQHVLVVKTPEGAARPELKELTFGLRTAGGLTVRKNARGALAALDATGKTVFRAPTAQMWNSAGKAAQERRLEAGVTPARPQPTPAVKTPVNEADIPRARPTPAGPPVPSQGSAKVTAPSSAAPVKAAEAPSSATGLEPGQGDEVARMGVKVTKSALSVVPDASLLARTPAAAFPVYIDPTVTWGESERTLLRSDGYESYGWGNGDDGLGKGVGKCGTWNGYYCGPGYVQRLYFEFSPASLKGKHVLDATFRVTEPWAFQCSPRWVDLVRTNNISSSTTWSTRPKELDWMGDRHVSAGRGSLCDPDSPDAPIEFNDNPEETNENLTPTVRDFAAGKFSRLTLQIRAHDETDTSAWKRFKNDAVLAVDFVGLPEKPSSIGLVTGSGTTCSTTESNPSIVSDPTPALTATAQTKSGGENGAQLRVAFDIDHKNTDGTWGDTTAGAGDVRPSTGYIGDNAKVTMSWSSLTEGKLYRYRAWVRSYYNNGGSYLSGPSNGSTTGWCYFKVDPTAPKAPVITFGTPYTECTTNACAAKGGPGVKGTWTFKPATGDTTNVSYQYNLSSTSTFPTATGSAPTVTITPERSGTYTLWVRAKDNVGRYGAWNAVDFLVAAGAGSVARYHFDEASGVAVDSATTGTTRHPATLAAGAVRDDRGRRGLITHDAAGQPLATQVTDKGLRLDGSTGWASTSGPVLETRSSYTVSAWAWVDPASSKTETILSHTPSTASPWAKKYSPFIVSYKGGAWSLRVFSTEGTFSRDASAPASPKGTWTHVAGVHDATAKKVHLYINGTLQASVDAGTPWSADGNLEIGRVMYGDTYVDQFQGSIDEVAVWQRALTAKEIADEARTLISAGYSGLELVADWRAADGSGTTVADTTSGYGKTLTLSGGASVVDGEIVLDGVDDGAMSPVNTAVVDGTGAFTLTTTVSLDGAKLASKPVGYAGRVLGQRTSGSGSYGFWYEVTGKETVLDEETLEERTVPVGKWHFGARNADGTYTSVVSDEVAALDSPVRLTGVFDPLSATMRLYLGHNQNGDDTEYTAPIGLSYEVSAGRAWNGSAWFEHLPARIGEVRLFSGAVAGPEQIASHIGD</sequence>
<dbReference type="InterPro" id="IPR013320">
    <property type="entry name" value="ConA-like_dom_sf"/>
</dbReference>
<dbReference type="InterPro" id="IPR042837">
    <property type="entry name" value="PTX3"/>
</dbReference>
<dbReference type="RefSeq" id="WP_346089457.1">
    <property type="nucleotide sequence ID" value="NZ_BAAAVA010000037.1"/>
</dbReference>
<accession>A0ABP6JDX0</accession>